<gene>
    <name evidence="1" type="ORF">EFA69_04350</name>
</gene>
<reference evidence="1 2" key="1">
    <citation type="submission" date="2018-11" db="EMBL/GenBank/DDBJ databases">
        <title>Rufibacter latericius sp. nov., isolated from water in Baiyang Lake.</title>
        <authorList>
            <person name="Yang Y."/>
        </authorList>
    </citation>
    <scope>NUCLEOTIDE SEQUENCE [LARGE SCALE GENOMIC DNA]</scope>
    <source>
        <strain evidence="1 2">MCC P1</strain>
    </source>
</reference>
<evidence type="ECO:0000313" key="2">
    <source>
        <dbReference type="Proteomes" id="UP000271010"/>
    </source>
</evidence>
<dbReference type="Proteomes" id="UP000271010">
    <property type="component" value="Unassembled WGS sequence"/>
</dbReference>
<dbReference type="EMBL" id="RJJE01000002">
    <property type="protein sequence ID" value="RNI32693.1"/>
    <property type="molecule type" value="Genomic_DNA"/>
</dbReference>
<evidence type="ECO:0008006" key="3">
    <source>
        <dbReference type="Google" id="ProtNLM"/>
    </source>
</evidence>
<name>A0A3M9N658_9BACT</name>
<proteinExistence type="predicted"/>
<accession>A0A3M9N658</accession>
<protein>
    <recommendedName>
        <fullName evidence="3">Outer membrane protein beta-barrel domain-containing protein</fullName>
    </recommendedName>
</protein>
<keyword evidence="2" id="KW-1185">Reference proteome</keyword>
<evidence type="ECO:0000313" key="1">
    <source>
        <dbReference type="EMBL" id="RNI32693.1"/>
    </source>
</evidence>
<sequence>MYGLSVGLASAQSAEEEESYSREFTYGLNFNSNGGLLGGAMIKQVYHMGGKWYQFWALEGVEVKHPKESRVQNYNTGASYINGKSNYLFVLRPQYGREYTFFRKAAESGVQVNGLVAAGPSIGIMAPYFIEYDRSNYIEQQGALYLVGPLIINTEQYDPNVHTNNFFIVGAPGVFKGLSEPSFRVGANLKAGLSFEYGRYMESVTGIEVGMLVEAFAGDMTLMPNASNRNAFFSVYLTLYYGRRR</sequence>
<organism evidence="1 2">
    <name type="scientific">Rufibacter immobilis</name>
    <dbReference type="NCBI Taxonomy" id="1348778"/>
    <lineage>
        <taxon>Bacteria</taxon>
        <taxon>Pseudomonadati</taxon>
        <taxon>Bacteroidota</taxon>
        <taxon>Cytophagia</taxon>
        <taxon>Cytophagales</taxon>
        <taxon>Hymenobacteraceae</taxon>
        <taxon>Rufibacter</taxon>
    </lineage>
</organism>
<comment type="caution">
    <text evidence="1">The sequence shown here is derived from an EMBL/GenBank/DDBJ whole genome shotgun (WGS) entry which is preliminary data.</text>
</comment>
<dbReference type="AlphaFoldDB" id="A0A3M9N658"/>
<dbReference type="OrthoDB" id="1523667at2"/>